<reference evidence="3" key="1">
    <citation type="submission" date="2018-08" db="EMBL/GenBank/DDBJ databases">
        <authorList>
            <person name="Kim S.-J."/>
            <person name="Jung G.-Y."/>
        </authorList>
    </citation>
    <scope>NUCLEOTIDE SEQUENCE [LARGE SCALE GENOMIC DNA]</scope>
    <source>
        <strain evidence="3">GY_H</strain>
    </source>
</reference>
<dbReference type="GO" id="GO:0003677">
    <property type="term" value="F:DNA binding"/>
    <property type="evidence" value="ECO:0007669"/>
    <property type="project" value="UniProtKB-KW"/>
</dbReference>
<dbReference type="InterPro" id="IPR041657">
    <property type="entry name" value="HTH_17"/>
</dbReference>
<dbReference type="Pfam" id="PF12728">
    <property type="entry name" value="HTH_17"/>
    <property type="match status" value="1"/>
</dbReference>
<evidence type="ECO:0000313" key="2">
    <source>
        <dbReference type="EMBL" id="RDV04519.1"/>
    </source>
</evidence>
<dbReference type="SUPFAM" id="SSF46955">
    <property type="entry name" value="Putative DNA-binding domain"/>
    <property type="match status" value="1"/>
</dbReference>
<dbReference type="EMBL" id="QRGO01000001">
    <property type="protein sequence ID" value="RDV04519.1"/>
    <property type="molecule type" value="Genomic_DNA"/>
</dbReference>
<keyword evidence="2" id="KW-0238">DNA-binding</keyword>
<dbReference type="OrthoDB" id="9806994at2"/>
<accession>A0A371BA81</accession>
<name>A0A371BA81_9BRAD</name>
<dbReference type="InterPro" id="IPR009061">
    <property type="entry name" value="DNA-bd_dom_put_sf"/>
</dbReference>
<sequence>MAKLLDQNQVSERWGVSVRTLERYRLTGTGPRFIRIGRLVRYRESDLEEYVFDHVRTSTSQSKVKV</sequence>
<evidence type="ECO:0000313" key="3">
    <source>
        <dbReference type="Proteomes" id="UP000263993"/>
    </source>
</evidence>
<dbReference type="AlphaFoldDB" id="A0A371BA81"/>
<dbReference type="RefSeq" id="WP_115516544.1">
    <property type="nucleotide sequence ID" value="NZ_QRGO01000001.1"/>
</dbReference>
<dbReference type="Proteomes" id="UP000263993">
    <property type="component" value="Unassembled WGS sequence"/>
</dbReference>
<protein>
    <submittedName>
        <fullName evidence="2">DNA-binding protein</fullName>
    </submittedName>
</protein>
<evidence type="ECO:0000259" key="1">
    <source>
        <dbReference type="Pfam" id="PF12728"/>
    </source>
</evidence>
<gene>
    <name evidence="2" type="ORF">DXH78_08050</name>
</gene>
<proteinExistence type="predicted"/>
<comment type="caution">
    <text evidence="2">The sequence shown here is derived from an EMBL/GenBank/DDBJ whole genome shotgun (WGS) entry which is preliminary data.</text>
</comment>
<keyword evidence="3" id="KW-1185">Reference proteome</keyword>
<feature type="domain" description="Helix-turn-helix" evidence="1">
    <location>
        <begin position="4"/>
        <end position="51"/>
    </location>
</feature>
<organism evidence="2 3">
    <name type="scientific">Undibacter mobilis</name>
    <dbReference type="NCBI Taxonomy" id="2292256"/>
    <lineage>
        <taxon>Bacteria</taxon>
        <taxon>Pseudomonadati</taxon>
        <taxon>Pseudomonadota</taxon>
        <taxon>Alphaproteobacteria</taxon>
        <taxon>Hyphomicrobiales</taxon>
        <taxon>Nitrobacteraceae</taxon>
        <taxon>Undibacter</taxon>
    </lineage>
</organism>